<reference evidence="2 3" key="1">
    <citation type="submission" date="2016-02" db="EMBL/GenBank/DDBJ databases">
        <title>Complete genome sequencing and analysis of ATSB10, Dyella thiooxydans isolated from rhizosphere soil of sunflower (Helianthus annuus L.).</title>
        <authorList>
            <person name="Lee Y."/>
            <person name="Hwangbo K."/>
            <person name="Chung H."/>
            <person name="Yoo J."/>
            <person name="Kim K.Y."/>
            <person name="Sa T.M."/>
            <person name="Um Y."/>
            <person name="Madhaiyan M."/>
        </authorList>
    </citation>
    <scope>NUCLEOTIDE SEQUENCE [LARGE SCALE GENOMIC DNA]</scope>
    <source>
        <strain evidence="2 3">ATSB10</strain>
    </source>
</reference>
<evidence type="ECO:0000256" key="1">
    <source>
        <dbReference type="SAM" id="Phobius"/>
    </source>
</evidence>
<accession>A0A160N2Y6</accession>
<keyword evidence="1" id="KW-0472">Membrane</keyword>
<dbReference type="Proteomes" id="UP000077255">
    <property type="component" value="Chromosome"/>
</dbReference>
<keyword evidence="3" id="KW-1185">Reference proteome</keyword>
<keyword evidence="1" id="KW-0812">Transmembrane</keyword>
<evidence type="ECO:0008006" key="4">
    <source>
        <dbReference type="Google" id="ProtNLM"/>
    </source>
</evidence>
<organism evidence="2 3">
    <name type="scientific">Dyella thiooxydans</name>
    <dbReference type="NCBI Taxonomy" id="445710"/>
    <lineage>
        <taxon>Bacteria</taxon>
        <taxon>Pseudomonadati</taxon>
        <taxon>Pseudomonadota</taxon>
        <taxon>Gammaproteobacteria</taxon>
        <taxon>Lysobacterales</taxon>
        <taxon>Rhodanobacteraceae</taxon>
        <taxon>Dyella</taxon>
    </lineage>
</organism>
<proteinExistence type="predicted"/>
<dbReference type="KEGG" id="dtx:ATSB10_28520"/>
<evidence type="ECO:0000313" key="3">
    <source>
        <dbReference type="Proteomes" id="UP000077255"/>
    </source>
</evidence>
<feature type="transmembrane region" description="Helical" evidence="1">
    <location>
        <begin position="86"/>
        <end position="108"/>
    </location>
</feature>
<feature type="transmembrane region" description="Helical" evidence="1">
    <location>
        <begin position="60"/>
        <end position="80"/>
    </location>
</feature>
<feature type="transmembrane region" description="Helical" evidence="1">
    <location>
        <begin position="31"/>
        <end position="48"/>
    </location>
</feature>
<gene>
    <name evidence="2" type="ORF">ATSB10_28520</name>
</gene>
<protein>
    <recommendedName>
        <fullName evidence="4">DUF3147 family protein</fullName>
    </recommendedName>
</protein>
<keyword evidence="1" id="KW-1133">Transmembrane helix</keyword>
<sequence length="116" mass="13010">MPWIITKYLITAAVVVIVSEAAKRSDRAGALIASLPLVTLLALIWLHVEKQPVEKVANHAWYTFWYVVPTLPMFLAFPRLLSRFGFWPALGISAVITVVCFALFAWAVKPFGIRLL</sequence>
<dbReference type="EMBL" id="CP014841">
    <property type="protein sequence ID" value="AND70306.1"/>
    <property type="molecule type" value="Genomic_DNA"/>
</dbReference>
<dbReference type="PATRIC" id="fig|445710.3.peg.2848"/>
<name>A0A160N2Y6_9GAMM</name>
<dbReference type="NCBIfam" id="NF006751">
    <property type="entry name" value="PRK09272.1-4"/>
    <property type="match status" value="1"/>
</dbReference>
<dbReference type="AlphaFoldDB" id="A0A160N2Y6"/>
<dbReference type="OrthoDB" id="47473at2"/>
<dbReference type="RefSeq" id="WP_017461741.1">
    <property type="nucleotide sequence ID" value="NZ_CP014841.1"/>
</dbReference>
<evidence type="ECO:0000313" key="2">
    <source>
        <dbReference type="EMBL" id="AND70306.1"/>
    </source>
</evidence>